<reference evidence="5 6" key="1">
    <citation type="submission" date="2017-11" db="EMBL/GenBank/DDBJ databases">
        <title>De-novo sequencing of pomegranate (Punica granatum L.) genome.</title>
        <authorList>
            <person name="Akparov Z."/>
            <person name="Amiraslanov A."/>
            <person name="Hajiyeva S."/>
            <person name="Abbasov M."/>
            <person name="Kaur K."/>
            <person name="Hamwieh A."/>
            <person name="Solovyev V."/>
            <person name="Salamov A."/>
            <person name="Braich B."/>
            <person name="Kosarev P."/>
            <person name="Mahmoud A."/>
            <person name="Hajiyev E."/>
            <person name="Babayeva S."/>
            <person name="Izzatullayeva V."/>
            <person name="Mammadov A."/>
            <person name="Mammadov A."/>
            <person name="Sharifova S."/>
            <person name="Ojaghi J."/>
            <person name="Eynullazada K."/>
            <person name="Bayramov B."/>
            <person name="Abdulazimova A."/>
            <person name="Shahmuradov I."/>
        </authorList>
    </citation>
    <scope>NUCLEOTIDE SEQUENCE [LARGE SCALE GENOMIC DNA]</scope>
    <source>
        <strain evidence="6">cv. AG2017</strain>
        <tissue evidence="5">Leaf</tissue>
    </source>
</reference>
<dbReference type="EMBL" id="PGOL01000438">
    <property type="protein sequence ID" value="PKI70565.1"/>
    <property type="molecule type" value="Genomic_DNA"/>
</dbReference>
<dbReference type="Pfam" id="PF13041">
    <property type="entry name" value="PPR_2"/>
    <property type="match status" value="2"/>
</dbReference>
<evidence type="ECO:0000313" key="5">
    <source>
        <dbReference type="EMBL" id="PKI70565.1"/>
    </source>
</evidence>
<protein>
    <recommendedName>
        <fullName evidence="7">Pentatricopeptide repeat-containing protein At2g30780</fullName>
    </recommendedName>
</protein>
<evidence type="ECO:0000256" key="4">
    <source>
        <dbReference type="SAM" id="MobiDB-lite"/>
    </source>
</evidence>
<dbReference type="PROSITE" id="PS51375">
    <property type="entry name" value="PPR"/>
    <property type="match status" value="2"/>
</dbReference>
<dbReference type="Gene3D" id="1.25.40.10">
    <property type="entry name" value="Tetratricopeptide repeat domain"/>
    <property type="match status" value="2"/>
</dbReference>
<proteinExistence type="inferred from homology"/>
<keyword evidence="2" id="KW-0677">Repeat</keyword>
<evidence type="ECO:0000313" key="6">
    <source>
        <dbReference type="Proteomes" id="UP000233551"/>
    </source>
</evidence>
<comment type="similarity">
    <text evidence="1">Belongs to the PPR family. P subfamily.</text>
</comment>
<feature type="repeat" description="PPR" evidence="3">
    <location>
        <begin position="465"/>
        <end position="499"/>
    </location>
</feature>
<dbReference type="InterPro" id="IPR002885">
    <property type="entry name" value="PPR_rpt"/>
</dbReference>
<keyword evidence="6" id="KW-1185">Reference proteome</keyword>
<dbReference type="STRING" id="22663.A0A2I0KPZ5"/>
<dbReference type="InterPro" id="IPR011990">
    <property type="entry name" value="TPR-like_helical_dom_sf"/>
</dbReference>
<organism evidence="5 6">
    <name type="scientific">Punica granatum</name>
    <name type="common">Pomegranate</name>
    <dbReference type="NCBI Taxonomy" id="22663"/>
    <lineage>
        <taxon>Eukaryota</taxon>
        <taxon>Viridiplantae</taxon>
        <taxon>Streptophyta</taxon>
        <taxon>Embryophyta</taxon>
        <taxon>Tracheophyta</taxon>
        <taxon>Spermatophyta</taxon>
        <taxon>Magnoliopsida</taxon>
        <taxon>eudicotyledons</taxon>
        <taxon>Gunneridae</taxon>
        <taxon>Pentapetalae</taxon>
        <taxon>rosids</taxon>
        <taxon>malvids</taxon>
        <taxon>Myrtales</taxon>
        <taxon>Lythraceae</taxon>
        <taxon>Punica</taxon>
    </lineage>
</organism>
<accession>A0A2I0KPZ5</accession>
<evidence type="ECO:0000256" key="1">
    <source>
        <dbReference type="ARBA" id="ARBA00007626"/>
    </source>
</evidence>
<dbReference type="PANTHER" id="PTHR47874:SF1">
    <property type="entry name" value="OS05G0407900 PROTEIN"/>
    <property type="match status" value="1"/>
</dbReference>
<dbReference type="Proteomes" id="UP000233551">
    <property type="component" value="Unassembled WGS sequence"/>
</dbReference>
<dbReference type="Pfam" id="PF01535">
    <property type="entry name" value="PPR"/>
    <property type="match status" value="1"/>
</dbReference>
<gene>
    <name evidence="5" type="ORF">CRG98_009070</name>
</gene>
<feature type="region of interest" description="Disordered" evidence="4">
    <location>
        <begin position="200"/>
        <end position="227"/>
    </location>
</feature>
<feature type="repeat" description="PPR" evidence="3">
    <location>
        <begin position="430"/>
        <end position="464"/>
    </location>
</feature>
<name>A0A2I0KPZ5_PUNGR</name>
<evidence type="ECO:0000256" key="3">
    <source>
        <dbReference type="PROSITE-ProRule" id="PRU00708"/>
    </source>
</evidence>
<comment type="caution">
    <text evidence="5">The sequence shown here is derived from an EMBL/GenBank/DDBJ whole genome shotgun (WGS) entry which is preliminary data.</text>
</comment>
<dbReference type="GO" id="GO:0003729">
    <property type="term" value="F:mRNA binding"/>
    <property type="evidence" value="ECO:0007669"/>
    <property type="project" value="InterPro"/>
</dbReference>
<dbReference type="InterPro" id="IPR044179">
    <property type="entry name" value="PPR5-like"/>
</dbReference>
<sequence>MNDLVFVMYNLKLKDKKIKKQVDIRVENISSNDELIAKEEVENTATSMHNFSLRALGRGDDGDEEGGALKNSDFFTHRVSAISMGLRPNGPSQLDGLGPNGSISTLSAHLSPRNPVVCGSHCCRRGCFSQDLSLSLSLSRSRGRAELNDVFSFFFFSDRRLSVSAMKRLWRISDVARPCRVHRNDPIPLLPHIFTLTGPTNHTFNPDPSPSPSSSTPTSSSPPPPSPTTLQSFIGLFIDKFAKVQTDYWAIHDKVSDLRDCLVQAIGDPEQISGVLEKKGKALLRRSPDGDAFIELLTQLHPWPRLALEVFTWRRELAESGIALTSEEYAKGIKVAGRAKDVSLAVELFNEAAAKRLKTTATYNALMTGYMSNGLPSDCQKTFRDLKRDPSCTPTIVTYNILISVFGRMMLVGHMETTFQEIEILNLSPNLGTYNNLIAGYLTAWIWDSMERTFLKMKASSVKPDIETYSLLLRGYAHCGNLKKMEEMYELVRHHDTEKIVPLIRAMICAYCKSSSSDRIRKIQALVGLIPDNQYRPWLNVLLIRLYAQEDWLEEMENYINEAFEHNTAVHAAGIMRSIIASYFRCNAVDRLARFVRRAESAEWRICRSLYHCLMVMYALENRLEEMESVLDDMEKFHLNCTKKTFFILYNAYSTRGQKHKVKRLLGLMCKRGYGFPVGAVAS</sequence>
<evidence type="ECO:0008006" key="7">
    <source>
        <dbReference type="Google" id="ProtNLM"/>
    </source>
</evidence>
<evidence type="ECO:0000256" key="2">
    <source>
        <dbReference type="ARBA" id="ARBA00022737"/>
    </source>
</evidence>
<dbReference type="AlphaFoldDB" id="A0A2I0KPZ5"/>
<dbReference type="PANTHER" id="PTHR47874">
    <property type="entry name" value="EXPRESSED PROTEIN"/>
    <property type="match status" value="1"/>
</dbReference>
<dbReference type="NCBIfam" id="TIGR00756">
    <property type="entry name" value="PPR"/>
    <property type="match status" value="1"/>
</dbReference>